<feature type="domain" description="Ribosomal protein eL8/eL30/eS12/Gadd45" evidence="1">
    <location>
        <begin position="11"/>
        <end position="81"/>
    </location>
</feature>
<dbReference type="EMBL" id="AP027925">
    <property type="protein sequence ID" value="BED92995.1"/>
    <property type="molecule type" value="Genomic_DNA"/>
</dbReference>
<dbReference type="Gene3D" id="3.30.1330.30">
    <property type="match status" value="1"/>
</dbReference>
<protein>
    <submittedName>
        <fullName evidence="2">Ribosomal L7Ae/L30e/S12e/Gadd45 family protein</fullName>
    </submittedName>
</protein>
<dbReference type="InterPro" id="IPR029064">
    <property type="entry name" value="Ribosomal_eL30-like_sf"/>
</dbReference>
<gene>
    <name evidence="2" type="ORF">RsTaC01_0934</name>
</gene>
<dbReference type="SUPFAM" id="SSF55315">
    <property type="entry name" value="L30e-like"/>
    <property type="match status" value="1"/>
</dbReference>
<accession>A0AA48IHJ9</accession>
<dbReference type="Pfam" id="PF01248">
    <property type="entry name" value="Ribosomal_L7Ae"/>
    <property type="match status" value="1"/>
</dbReference>
<reference evidence="2" key="1">
    <citation type="journal article" date="2023" name="ISME J.">
        <title>Emergence of putative energy parasites within Clostridia revealed by genome analysis of a novel endosymbiotic clade.</title>
        <authorList>
            <person name="Takahashi K."/>
            <person name="Kuwahara H."/>
            <person name="Horikawa Y."/>
            <person name="Izawa K."/>
            <person name="Kato D."/>
            <person name="Inagaki T."/>
            <person name="Yuki M."/>
            <person name="Ohkuma M."/>
            <person name="Hongoh Y."/>
        </authorList>
    </citation>
    <scope>NUCLEOTIDE SEQUENCE</scope>
    <source>
        <strain evidence="2">RsTa-C01</strain>
    </source>
</reference>
<evidence type="ECO:0000313" key="2">
    <source>
        <dbReference type="EMBL" id="BED92995.1"/>
    </source>
</evidence>
<dbReference type="AlphaFoldDB" id="A0AA48IHJ9"/>
<organism evidence="2">
    <name type="scientific">Candidatus Paraimprobicoccus trichonymphae</name>
    <dbReference type="NCBI Taxonomy" id="3033793"/>
    <lineage>
        <taxon>Bacteria</taxon>
        <taxon>Bacillati</taxon>
        <taxon>Bacillota</taxon>
        <taxon>Clostridia</taxon>
        <taxon>Candidatus Paraimprobicoccus</taxon>
    </lineage>
</organism>
<proteinExistence type="predicted"/>
<sequence>MIVSDLLNFVGIVKKSGNLVFGFGAVKNEFLNNKLKFILLASDISENTENKIRNLVKLKNDIEIVKIKFNKSDIEKYINKFVGIIGILDLNMVKKIKEILLEKK</sequence>
<name>A0AA48IHJ9_9FIRM</name>
<dbReference type="KEGG" id="ptrh:RsTaC01_0934"/>
<dbReference type="InterPro" id="IPR004038">
    <property type="entry name" value="Ribosomal_eL8/eL30/eS12/Gad45"/>
</dbReference>
<dbReference type="Proteomes" id="UP001335720">
    <property type="component" value="Chromosome"/>
</dbReference>
<evidence type="ECO:0000259" key="1">
    <source>
        <dbReference type="Pfam" id="PF01248"/>
    </source>
</evidence>